<sequence>MSTIYFDDGTGKLTDENGNEVIEYQMEIDNEEYPLISIATFSSYLDLKPPEKLKKANKVESSSKSEAKPKKKTEISYRKYKKEDLEKFYFLVYEKNMSIRGAANSICVISTL</sequence>
<organism evidence="2 3">
    <name type="scientific">Mucor plumbeus</name>
    <dbReference type="NCBI Taxonomy" id="97098"/>
    <lineage>
        <taxon>Eukaryota</taxon>
        <taxon>Fungi</taxon>
        <taxon>Fungi incertae sedis</taxon>
        <taxon>Mucoromycota</taxon>
        <taxon>Mucoromycotina</taxon>
        <taxon>Mucoromycetes</taxon>
        <taxon>Mucorales</taxon>
        <taxon>Mucorineae</taxon>
        <taxon>Mucoraceae</taxon>
        <taxon>Mucor</taxon>
    </lineage>
</organism>
<evidence type="ECO:0000313" key="3">
    <source>
        <dbReference type="Proteomes" id="UP000650833"/>
    </source>
</evidence>
<gene>
    <name evidence="2" type="ORF">INT46_011692</name>
</gene>
<comment type="caution">
    <text evidence="2">The sequence shown here is derived from an EMBL/GenBank/DDBJ whole genome shotgun (WGS) entry which is preliminary data.</text>
</comment>
<accession>A0A8H7QJQ4</accession>
<dbReference type="Proteomes" id="UP000650833">
    <property type="component" value="Unassembled WGS sequence"/>
</dbReference>
<dbReference type="AlphaFoldDB" id="A0A8H7QJQ4"/>
<dbReference type="OrthoDB" id="2284464at2759"/>
<protein>
    <submittedName>
        <fullName evidence="2">Uncharacterized protein</fullName>
    </submittedName>
</protein>
<evidence type="ECO:0000256" key="1">
    <source>
        <dbReference type="SAM" id="MobiDB-lite"/>
    </source>
</evidence>
<feature type="region of interest" description="Disordered" evidence="1">
    <location>
        <begin position="53"/>
        <end position="73"/>
    </location>
</feature>
<dbReference type="EMBL" id="JAEPRC010000697">
    <property type="protein sequence ID" value="KAG2192781.1"/>
    <property type="molecule type" value="Genomic_DNA"/>
</dbReference>
<name>A0A8H7QJQ4_9FUNG</name>
<keyword evidence="3" id="KW-1185">Reference proteome</keyword>
<reference evidence="2" key="1">
    <citation type="submission" date="2020-12" db="EMBL/GenBank/DDBJ databases">
        <title>Metabolic potential, ecology and presence of endohyphal bacteria is reflected in genomic diversity of Mucoromycotina.</title>
        <authorList>
            <person name="Muszewska A."/>
            <person name="Okrasinska A."/>
            <person name="Steczkiewicz K."/>
            <person name="Drgas O."/>
            <person name="Orlowska M."/>
            <person name="Perlinska-Lenart U."/>
            <person name="Aleksandrzak-Piekarczyk T."/>
            <person name="Szatraj K."/>
            <person name="Zielenkiewicz U."/>
            <person name="Pilsyk S."/>
            <person name="Malc E."/>
            <person name="Mieczkowski P."/>
            <person name="Kruszewska J.S."/>
            <person name="Biernat P."/>
            <person name="Pawlowska J."/>
        </authorList>
    </citation>
    <scope>NUCLEOTIDE SEQUENCE</scope>
    <source>
        <strain evidence="2">CBS 226.32</strain>
    </source>
</reference>
<evidence type="ECO:0000313" key="2">
    <source>
        <dbReference type="EMBL" id="KAG2192781.1"/>
    </source>
</evidence>
<proteinExistence type="predicted"/>